<keyword evidence="3" id="KW-0812">Transmembrane</keyword>
<keyword evidence="3" id="KW-1133">Transmembrane helix</keyword>
<organism evidence="4 5">
    <name type="scientific">[Ruminococcus] torques</name>
    <dbReference type="NCBI Taxonomy" id="33039"/>
    <lineage>
        <taxon>Bacteria</taxon>
        <taxon>Bacillati</taxon>
        <taxon>Bacillota</taxon>
        <taxon>Clostridia</taxon>
        <taxon>Lachnospirales</taxon>
        <taxon>Lachnospiraceae</taxon>
        <taxon>Mediterraneibacter</taxon>
    </lineage>
</organism>
<evidence type="ECO:0000256" key="3">
    <source>
        <dbReference type="SAM" id="Phobius"/>
    </source>
</evidence>
<name>A0A174EQM6_9FIRM</name>
<evidence type="ECO:0000313" key="5">
    <source>
        <dbReference type="Proteomes" id="UP000095787"/>
    </source>
</evidence>
<dbReference type="InterPro" id="IPR018770">
    <property type="entry name" value="ChloroindolylP_hydrolase"/>
</dbReference>
<proteinExistence type="predicted"/>
<dbReference type="GeneID" id="97330263"/>
<dbReference type="Proteomes" id="UP000095787">
    <property type="component" value="Unassembled WGS sequence"/>
</dbReference>
<evidence type="ECO:0000256" key="2">
    <source>
        <dbReference type="SAM" id="MobiDB-lite"/>
    </source>
</evidence>
<dbReference type="RefSeq" id="WP_055159357.1">
    <property type="nucleotide sequence ID" value="NZ_CATZLF010000047.1"/>
</dbReference>
<reference evidence="4 5" key="1">
    <citation type="submission" date="2015-09" db="EMBL/GenBank/DDBJ databases">
        <authorList>
            <consortium name="Pathogen Informatics"/>
        </authorList>
    </citation>
    <scope>NUCLEOTIDE SEQUENCE [LARGE SCALE GENOMIC DNA]</scope>
    <source>
        <strain evidence="4 5">2789STDY5834841</strain>
    </source>
</reference>
<keyword evidence="1" id="KW-0175">Coiled coil</keyword>
<feature type="region of interest" description="Disordered" evidence="2">
    <location>
        <begin position="72"/>
        <end position="131"/>
    </location>
</feature>
<feature type="transmembrane region" description="Helical" evidence="3">
    <location>
        <begin position="205"/>
        <end position="226"/>
    </location>
</feature>
<protein>
    <submittedName>
        <fullName evidence="4">5-bromo-4-chloroindolyl phosphate hydrolysis protein</fullName>
    </submittedName>
</protein>
<evidence type="ECO:0000256" key="1">
    <source>
        <dbReference type="SAM" id="Coils"/>
    </source>
</evidence>
<evidence type="ECO:0000313" key="4">
    <source>
        <dbReference type="EMBL" id="CUO39567.1"/>
    </source>
</evidence>
<feature type="coiled-coil region" evidence="1">
    <location>
        <begin position="330"/>
        <end position="357"/>
    </location>
</feature>
<feature type="transmembrane region" description="Helical" evidence="3">
    <location>
        <begin position="238"/>
        <end position="258"/>
    </location>
</feature>
<dbReference type="AlphaFoldDB" id="A0A174EQM6"/>
<dbReference type="Pfam" id="PF10112">
    <property type="entry name" value="Halogen_Hydrol"/>
    <property type="match status" value="1"/>
</dbReference>
<sequence>MINNEWERSLDELNRTIQDAIDHQNYGRLNQNVTDTIGRAMEGLSRGLRNGIRYGSDAMNAAADNFAQRQRQAGNTPPFHNQGTGSAGGFTQNQGAGSAGGFTQNQRTGSAGGFTQNQRTGATGGFTQNQRTGATGGFTQNQRTGSAGGFTQNQRTGAAGGFTHNQGAGSAGGFAQDQRTGTAGNSVHRGGILYLKGTAIKVGGIFLAITGYLGMIVTLIIGLMLLLGSSVTGWQMEINVMAALMGGFSVAFAVMGIIGTSNACTVSRFGKYVKMIGNREYCDVKEFAQQSGRSVKAVVKDLKKMIKKGWFRQGHLDEQETCLMTSNEAYRQYTALMERTRREKQEKEERAAKEQEEFSRLSPEVQKIIEAGDEYVRAIKAANDAIPGEEISEKIARMEMLVDRIFDRVEQKPDTVSDIRKLMDYYLPMTMKLLQAYEDLDAQPVQGENIISSKIEIEKTIDTLNVAFEKLLDDLFQDTAWDVSSDISVLNTMLAQEGLTEDEIRK</sequence>
<keyword evidence="3" id="KW-0472">Membrane</keyword>
<dbReference type="EMBL" id="CYZO01000042">
    <property type="protein sequence ID" value="CUO39567.1"/>
    <property type="molecule type" value="Genomic_DNA"/>
</dbReference>
<accession>A0A174EQM6</accession>
<gene>
    <name evidence="4" type="ORF">ERS852456_02440</name>
</gene>